<keyword evidence="1" id="KW-0479">Metal-binding</keyword>
<dbReference type="Gene3D" id="3.30.160.60">
    <property type="entry name" value="Classic Zinc Finger"/>
    <property type="match status" value="1"/>
</dbReference>
<accession>A0AAN6V6J8</accession>
<keyword evidence="5" id="KW-1185">Reference proteome</keyword>
<reference evidence="4" key="1">
    <citation type="journal article" date="2023" name="Mol. Phylogenet. Evol.">
        <title>Genome-scale phylogeny and comparative genomics of the fungal order Sordariales.</title>
        <authorList>
            <person name="Hensen N."/>
            <person name="Bonometti L."/>
            <person name="Westerberg I."/>
            <person name="Brannstrom I.O."/>
            <person name="Guillou S."/>
            <person name="Cros-Aarteil S."/>
            <person name="Calhoun S."/>
            <person name="Haridas S."/>
            <person name="Kuo A."/>
            <person name="Mondo S."/>
            <person name="Pangilinan J."/>
            <person name="Riley R."/>
            <person name="LaButti K."/>
            <person name="Andreopoulos B."/>
            <person name="Lipzen A."/>
            <person name="Chen C."/>
            <person name="Yan M."/>
            <person name="Daum C."/>
            <person name="Ng V."/>
            <person name="Clum A."/>
            <person name="Steindorff A."/>
            <person name="Ohm R.A."/>
            <person name="Martin F."/>
            <person name="Silar P."/>
            <person name="Natvig D.O."/>
            <person name="Lalanne C."/>
            <person name="Gautier V."/>
            <person name="Ament-Velasquez S.L."/>
            <person name="Kruys A."/>
            <person name="Hutchinson M.I."/>
            <person name="Powell A.J."/>
            <person name="Barry K."/>
            <person name="Miller A.N."/>
            <person name="Grigoriev I.V."/>
            <person name="Debuchy R."/>
            <person name="Gladieux P."/>
            <person name="Hiltunen Thoren M."/>
            <person name="Johannesson H."/>
        </authorList>
    </citation>
    <scope>NUCLEOTIDE SEQUENCE</scope>
    <source>
        <strain evidence="4">CBS 141.50</strain>
    </source>
</reference>
<dbReference type="GeneID" id="87813414"/>
<dbReference type="PROSITE" id="PS00028">
    <property type="entry name" value="ZINC_FINGER_C2H2_1"/>
    <property type="match status" value="2"/>
</dbReference>
<evidence type="ECO:0000313" key="5">
    <source>
        <dbReference type="Proteomes" id="UP001302676"/>
    </source>
</evidence>
<evidence type="ECO:0000256" key="2">
    <source>
        <dbReference type="SAM" id="MobiDB-lite"/>
    </source>
</evidence>
<gene>
    <name evidence="4" type="ORF">C8A04DRAFT_11010</name>
</gene>
<feature type="domain" description="C2H2-type" evidence="3">
    <location>
        <begin position="178"/>
        <end position="201"/>
    </location>
</feature>
<comment type="caution">
    <text evidence="4">The sequence shown here is derived from an EMBL/GenBank/DDBJ whole genome shotgun (WGS) entry which is preliminary data.</text>
</comment>
<feature type="compositionally biased region" description="Polar residues" evidence="2">
    <location>
        <begin position="378"/>
        <end position="397"/>
    </location>
</feature>
<keyword evidence="1" id="KW-0863">Zinc-finger</keyword>
<reference evidence="4" key="2">
    <citation type="submission" date="2023-05" db="EMBL/GenBank/DDBJ databases">
        <authorList>
            <consortium name="Lawrence Berkeley National Laboratory"/>
            <person name="Steindorff A."/>
            <person name="Hensen N."/>
            <person name="Bonometti L."/>
            <person name="Westerberg I."/>
            <person name="Brannstrom I.O."/>
            <person name="Guillou S."/>
            <person name="Cros-Aarteil S."/>
            <person name="Calhoun S."/>
            <person name="Haridas S."/>
            <person name="Kuo A."/>
            <person name="Mondo S."/>
            <person name="Pangilinan J."/>
            <person name="Riley R."/>
            <person name="Labutti K."/>
            <person name="Andreopoulos B."/>
            <person name="Lipzen A."/>
            <person name="Chen C."/>
            <person name="Yanf M."/>
            <person name="Daum C."/>
            <person name="Ng V."/>
            <person name="Clum A."/>
            <person name="Ohm R."/>
            <person name="Martin F."/>
            <person name="Silar P."/>
            <person name="Natvig D."/>
            <person name="Lalanne C."/>
            <person name="Gautier V."/>
            <person name="Ament-Velasquez S.L."/>
            <person name="Kruys A."/>
            <person name="Hutchinson M.I."/>
            <person name="Powell A.J."/>
            <person name="Barry K."/>
            <person name="Miller A.N."/>
            <person name="Grigoriev I.V."/>
            <person name="Debuchy R."/>
            <person name="Gladieux P."/>
            <person name="Thoren M.H."/>
            <person name="Johannesson H."/>
        </authorList>
    </citation>
    <scope>NUCLEOTIDE SEQUENCE</scope>
    <source>
        <strain evidence="4">CBS 141.50</strain>
    </source>
</reference>
<protein>
    <recommendedName>
        <fullName evidence="3">C2H2-type domain-containing protein</fullName>
    </recommendedName>
</protein>
<dbReference type="RefSeq" id="XP_062638331.1">
    <property type="nucleotide sequence ID" value="XM_062776801.1"/>
</dbReference>
<dbReference type="AlphaFoldDB" id="A0AAN6V6J8"/>
<evidence type="ECO:0000256" key="1">
    <source>
        <dbReference type="PROSITE-ProRule" id="PRU00042"/>
    </source>
</evidence>
<feature type="compositionally biased region" description="Low complexity" evidence="2">
    <location>
        <begin position="433"/>
        <end position="444"/>
    </location>
</feature>
<organism evidence="4 5">
    <name type="scientific">Dichotomopilus funicola</name>
    <dbReference type="NCBI Taxonomy" id="1934379"/>
    <lineage>
        <taxon>Eukaryota</taxon>
        <taxon>Fungi</taxon>
        <taxon>Dikarya</taxon>
        <taxon>Ascomycota</taxon>
        <taxon>Pezizomycotina</taxon>
        <taxon>Sordariomycetes</taxon>
        <taxon>Sordariomycetidae</taxon>
        <taxon>Sordariales</taxon>
        <taxon>Chaetomiaceae</taxon>
        <taxon>Dichotomopilus</taxon>
    </lineage>
</organism>
<dbReference type="Proteomes" id="UP001302676">
    <property type="component" value="Unassembled WGS sequence"/>
</dbReference>
<dbReference type="InterPro" id="IPR036236">
    <property type="entry name" value="Znf_C2H2_sf"/>
</dbReference>
<dbReference type="InterPro" id="IPR013087">
    <property type="entry name" value="Znf_C2H2_type"/>
</dbReference>
<dbReference type="SMART" id="SM00355">
    <property type="entry name" value="ZnF_C2H2"/>
    <property type="match status" value="3"/>
</dbReference>
<sequence>MDPFRNPPADSLEAARLHVQALTECGLSREALLRALLENYGDATTPITATPQGMDTAGFPQQAAQPLQHTFPTKMGHPSPHMRLSVSTTSSKSSGRASIMSTATSMSSVSSQGGGVGTGFQDVVAPAKPAPPAPPKSNSRGSSKPQGAYWCTFCDVAFQRKFDWKRHEDEFHERYKRYPCPNCNRIFWGANTFNQHHKNAHGCTTCPHADRVVKYTQKKTAWACGFCGGFLASRDRYFDHIARHYEDGCNKSHWNHSLVIYGLLHQPTISQAWKDLDSELYGNLPRNQQPMLEWDPKSTGHAQGFLEGDCPGKLQDLLEFFCEGRDDPKLLARLAHEAATIRLRSEIQPSVAPVPPSTDPNARPISEPPKHKMAMKSSPLTKHMSTPEHTPPAQSSLHPYDQEPRPKKQRSIASIASAYVKNNPFFPSPQQTPPQQQQQQQTVPPQQPPPQQMMPQSPQDAISPFSQHPMMAPAPGPFYDLNVTHVHPHMQLLSQMSPQQQQQIQQQHEQQQQHQHLLQQQQQQQHAPQPHLLAPMNVYDDWSSMAGTVVDESVFANAMAMGWQQHVPPHQHHQQ</sequence>
<dbReference type="EMBL" id="MU853572">
    <property type="protein sequence ID" value="KAK4144960.1"/>
    <property type="molecule type" value="Genomic_DNA"/>
</dbReference>
<keyword evidence="1" id="KW-0862">Zinc</keyword>
<dbReference type="GO" id="GO:0008270">
    <property type="term" value="F:zinc ion binding"/>
    <property type="evidence" value="ECO:0007669"/>
    <property type="project" value="UniProtKB-KW"/>
</dbReference>
<feature type="region of interest" description="Disordered" evidence="2">
    <location>
        <begin position="495"/>
        <end position="528"/>
    </location>
</feature>
<feature type="region of interest" description="Disordered" evidence="2">
    <location>
        <begin position="349"/>
        <end position="473"/>
    </location>
</feature>
<feature type="region of interest" description="Disordered" evidence="2">
    <location>
        <begin position="75"/>
        <end position="145"/>
    </location>
</feature>
<dbReference type="PROSITE" id="PS50157">
    <property type="entry name" value="ZINC_FINGER_C2H2_2"/>
    <property type="match status" value="2"/>
</dbReference>
<evidence type="ECO:0000259" key="3">
    <source>
        <dbReference type="PROSITE" id="PS50157"/>
    </source>
</evidence>
<dbReference type="SUPFAM" id="SSF57667">
    <property type="entry name" value="beta-beta-alpha zinc fingers"/>
    <property type="match status" value="1"/>
</dbReference>
<name>A0AAN6V6J8_9PEZI</name>
<evidence type="ECO:0000313" key="4">
    <source>
        <dbReference type="EMBL" id="KAK4144960.1"/>
    </source>
</evidence>
<proteinExistence type="predicted"/>
<feature type="domain" description="C2H2-type" evidence="3">
    <location>
        <begin position="149"/>
        <end position="177"/>
    </location>
</feature>
<feature type="compositionally biased region" description="Low complexity" evidence="2">
    <location>
        <begin position="85"/>
        <end position="111"/>
    </location>
</feature>